<evidence type="ECO:0000313" key="2">
    <source>
        <dbReference type="Proteomes" id="UP000805193"/>
    </source>
</evidence>
<protein>
    <submittedName>
        <fullName evidence="1">Uncharacterized protein</fullName>
    </submittedName>
</protein>
<reference evidence="1 2" key="1">
    <citation type="journal article" date="2020" name="Cell">
        <title>Large-Scale Comparative Analyses of Tick Genomes Elucidate Their Genetic Diversity and Vector Capacities.</title>
        <authorList>
            <consortium name="Tick Genome and Microbiome Consortium (TIGMIC)"/>
            <person name="Jia N."/>
            <person name="Wang J."/>
            <person name="Shi W."/>
            <person name="Du L."/>
            <person name="Sun Y."/>
            <person name="Zhan W."/>
            <person name="Jiang J.F."/>
            <person name="Wang Q."/>
            <person name="Zhang B."/>
            <person name="Ji P."/>
            <person name="Bell-Sakyi L."/>
            <person name="Cui X.M."/>
            <person name="Yuan T.T."/>
            <person name="Jiang B.G."/>
            <person name="Yang W.F."/>
            <person name="Lam T.T."/>
            <person name="Chang Q.C."/>
            <person name="Ding S.J."/>
            <person name="Wang X.J."/>
            <person name="Zhu J.G."/>
            <person name="Ruan X.D."/>
            <person name="Zhao L."/>
            <person name="Wei J.T."/>
            <person name="Ye R.Z."/>
            <person name="Que T.C."/>
            <person name="Du C.H."/>
            <person name="Zhou Y.H."/>
            <person name="Cheng J.X."/>
            <person name="Dai P.F."/>
            <person name="Guo W.B."/>
            <person name="Han X.H."/>
            <person name="Huang E.J."/>
            <person name="Li L.F."/>
            <person name="Wei W."/>
            <person name="Gao Y.C."/>
            <person name="Liu J.Z."/>
            <person name="Shao H.Z."/>
            <person name="Wang X."/>
            <person name="Wang C.C."/>
            <person name="Yang T.C."/>
            <person name="Huo Q.B."/>
            <person name="Li W."/>
            <person name="Chen H.Y."/>
            <person name="Chen S.E."/>
            <person name="Zhou L.G."/>
            <person name="Ni X.B."/>
            <person name="Tian J.H."/>
            <person name="Sheng Y."/>
            <person name="Liu T."/>
            <person name="Pan Y.S."/>
            <person name="Xia L.Y."/>
            <person name="Li J."/>
            <person name="Zhao F."/>
            <person name="Cao W.C."/>
        </authorList>
    </citation>
    <scope>NUCLEOTIDE SEQUENCE [LARGE SCALE GENOMIC DNA]</scope>
    <source>
        <strain evidence="1">Iper-2018</strain>
    </source>
</reference>
<accession>A0AC60PN97</accession>
<sequence>MQACQAAAKVTEAASVQAVKALYQNFLNPVGNVDIIFDGSWKTCGHKSNIAVGCILELYSDPVLDHVVLFRYCRGCQGTPDPDDDDHGVWVLNHKCLKNVDCNAGWMEAEAPLILFKRFLEKNELRYTTALSDRGSHTFRALTQEDIYGCLKIKKKHCLNRVNKWMGAALCTLVEKKAQGESFGGKEKLTRDKIKKITNYYGVSLQRCLLAKTSKPVAEQLGYSSGSCLIRRSLKKDKQRLRKADKAHTKSEKVKKMMAKRHKSDRIQDYWPGLK</sequence>
<name>A0AC60PN97_IXOPE</name>
<dbReference type="Proteomes" id="UP000805193">
    <property type="component" value="Unassembled WGS sequence"/>
</dbReference>
<organism evidence="1 2">
    <name type="scientific">Ixodes persulcatus</name>
    <name type="common">Taiga tick</name>
    <dbReference type="NCBI Taxonomy" id="34615"/>
    <lineage>
        <taxon>Eukaryota</taxon>
        <taxon>Metazoa</taxon>
        <taxon>Ecdysozoa</taxon>
        <taxon>Arthropoda</taxon>
        <taxon>Chelicerata</taxon>
        <taxon>Arachnida</taxon>
        <taxon>Acari</taxon>
        <taxon>Parasitiformes</taxon>
        <taxon>Ixodida</taxon>
        <taxon>Ixodoidea</taxon>
        <taxon>Ixodidae</taxon>
        <taxon>Ixodinae</taxon>
        <taxon>Ixodes</taxon>
    </lineage>
</organism>
<keyword evidence="2" id="KW-1185">Reference proteome</keyword>
<comment type="caution">
    <text evidence="1">The sequence shown here is derived from an EMBL/GenBank/DDBJ whole genome shotgun (WGS) entry which is preliminary data.</text>
</comment>
<evidence type="ECO:0000313" key="1">
    <source>
        <dbReference type="EMBL" id="KAG0422453.1"/>
    </source>
</evidence>
<proteinExistence type="predicted"/>
<gene>
    <name evidence="1" type="ORF">HPB47_001718</name>
</gene>
<dbReference type="EMBL" id="JABSTQ010010227">
    <property type="protein sequence ID" value="KAG0422453.1"/>
    <property type="molecule type" value="Genomic_DNA"/>
</dbReference>